<dbReference type="PANTHER" id="PTHR16967:SF1">
    <property type="entry name" value="LEYDIG CELL TUMOR 10 KDA PROTEIN HOMOLOG"/>
    <property type="match status" value="1"/>
</dbReference>
<gene>
    <name evidence="3" type="ORF">E1B28_012521</name>
</gene>
<dbReference type="InterPro" id="IPR019034">
    <property type="entry name" value="UPF0390"/>
</dbReference>
<accession>A0A9P7RSD9</accession>
<dbReference type="PANTHER" id="PTHR16967">
    <property type="entry name" value="LEYDIG CELL TUMOR 10 KDA PROTEIN HOMOLOG"/>
    <property type="match status" value="1"/>
</dbReference>
<proteinExistence type="inferred from homology"/>
<evidence type="ECO:0000313" key="4">
    <source>
        <dbReference type="Proteomes" id="UP001049176"/>
    </source>
</evidence>
<protein>
    <recommendedName>
        <fullName evidence="5">Leydig cell tumor 10 kDa protein homolog</fullName>
    </recommendedName>
</protein>
<comment type="caution">
    <text evidence="3">The sequence shown here is derived from an EMBL/GenBank/DDBJ whole genome shotgun (WGS) entry which is preliminary data.</text>
</comment>
<evidence type="ECO:0000256" key="2">
    <source>
        <dbReference type="SAM" id="MobiDB-lite"/>
    </source>
</evidence>
<dbReference type="GeneID" id="66081596"/>
<feature type="region of interest" description="Disordered" evidence="2">
    <location>
        <begin position="1"/>
        <end position="33"/>
    </location>
</feature>
<dbReference type="OrthoDB" id="5239630at2759"/>
<evidence type="ECO:0008006" key="5">
    <source>
        <dbReference type="Google" id="ProtNLM"/>
    </source>
</evidence>
<dbReference type="Proteomes" id="UP001049176">
    <property type="component" value="Chromosome 8"/>
</dbReference>
<dbReference type="EMBL" id="CM032188">
    <property type="protein sequence ID" value="KAG7088538.1"/>
    <property type="molecule type" value="Genomic_DNA"/>
</dbReference>
<evidence type="ECO:0000256" key="1">
    <source>
        <dbReference type="ARBA" id="ARBA00006802"/>
    </source>
</evidence>
<evidence type="ECO:0000313" key="3">
    <source>
        <dbReference type="EMBL" id="KAG7088538.1"/>
    </source>
</evidence>
<dbReference type="KEGG" id="more:E1B28_012521"/>
<reference evidence="3" key="1">
    <citation type="journal article" date="2021" name="Genome Biol. Evol.">
        <title>The assembled and annotated genome of the fairy-ring fungus Marasmius oreades.</title>
        <authorList>
            <person name="Hiltunen M."/>
            <person name="Ament-Velasquez S.L."/>
            <person name="Johannesson H."/>
        </authorList>
    </citation>
    <scope>NUCLEOTIDE SEQUENCE</scope>
    <source>
        <strain evidence="3">03SP1</strain>
    </source>
</reference>
<sequence>MAQGKTKGLQTKAPNPRHAAKAAASTKRGKRYIAPKKPTLVKQASLKKGLTAKINKSIEEQMVSAASGGKLTIMKNANAGPSTSKK</sequence>
<dbReference type="AlphaFoldDB" id="A0A9P7RSD9"/>
<keyword evidence="4" id="KW-1185">Reference proteome</keyword>
<name>A0A9P7RSD9_9AGAR</name>
<dbReference type="Pfam" id="PF09495">
    <property type="entry name" value="DUF2462"/>
    <property type="match status" value="1"/>
</dbReference>
<organism evidence="3 4">
    <name type="scientific">Marasmius oreades</name>
    <name type="common">fairy-ring Marasmius</name>
    <dbReference type="NCBI Taxonomy" id="181124"/>
    <lineage>
        <taxon>Eukaryota</taxon>
        <taxon>Fungi</taxon>
        <taxon>Dikarya</taxon>
        <taxon>Basidiomycota</taxon>
        <taxon>Agaricomycotina</taxon>
        <taxon>Agaricomycetes</taxon>
        <taxon>Agaricomycetidae</taxon>
        <taxon>Agaricales</taxon>
        <taxon>Marasmiineae</taxon>
        <taxon>Marasmiaceae</taxon>
        <taxon>Marasmius</taxon>
    </lineage>
</organism>
<dbReference type="RefSeq" id="XP_043005009.1">
    <property type="nucleotide sequence ID" value="XM_043157641.1"/>
</dbReference>
<comment type="similarity">
    <text evidence="1">Belongs to the UPF0390 family.</text>
</comment>